<dbReference type="EMBL" id="OZ034826">
    <property type="protein sequence ID" value="CAL1681091.1"/>
    <property type="molecule type" value="Genomic_DNA"/>
</dbReference>
<feature type="region of interest" description="Disordered" evidence="2">
    <location>
        <begin position="60"/>
        <end position="81"/>
    </location>
</feature>
<dbReference type="InterPro" id="IPR036875">
    <property type="entry name" value="Znf_CCHC_sf"/>
</dbReference>
<dbReference type="SMART" id="SM00343">
    <property type="entry name" value="ZnF_C2HC"/>
    <property type="match status" value="2"/>
</dbReference>
<gene>
    <name evidence="4" type="ORF">LPLAT_LOCUS7243</name>
</gene>
<keyword evidence="1" id="KW-0479">Metal-binding</keyword>
<sequence>MTEEEDVNFLGSSSKGKLEGMSREEVMDIILDPSVRNKRHITESSAEEIFSDSQVTAVTSGTNKHIKNRTSKKPKSEVDNSMSNISKEKVSFNSLKSKITDIVPRSNSSAEESTVFYDRFNKGPYTVFARKLGDRATTKSIPVIEASRLLSKSNVKFQSIAHYSWNTWMVYFGTFQEANTAVRNQLVKKLGLSLYIPQYRVQRKGVVRGIPLDIPLNELNEAIKYENPSTSIDNLFRLKRKDEITKKWVDSQSVCITFKGQDLPRAVRAWKVNLPVTVYIPPLRRCFRCGKFGHISKGCPKEEDICLNCGIAHSWTKDNPCTDKSKCINCQETHHTLSRECQTFKLNFSINKAIALDNISYVEARRTALNLQKTPAPPGALL</sequence>
<keyword evidence="5" id="KW-1185">Reference proteome</keyword>
<name>A0AAV2NPY0_9HYME</name>
<reference evidence="4" key="1">
    <citation type="submission" date="2024-04" db="EMBL/GenBank/DDBJ databases">
        <authorList>
            <consortium name="Molecular Ecology Group"/>
        </authorList>
    </citation>
    <scope>NUCLEOTIDE SEQUENCE</scope>
</reference>
<evidence type="ECO:0000313" key="5">
    <source>
        <dbReference type="Proteomes" id="UP001497644"/>
    </source>
</evidence>
<organism evidence="4 5">
    <name type="scientific">Lasius platythorax</name>
    <dbReference type="NCBI Taxonomy" id="488582"/>
    <lineage>
        <taxon>Eukaryota</taxon>
        <taxon>Metazoa</taxon>
        <taxon>Ecdysozoa</taxon>
        <taxon>Arthropoda</taxon>
        <taxon>Hexapoda</taxon>
        <taxon>Insecta</taxon>
        <taxon>Pterygota</taxon>
        <taxon>Neoptera</taxon>
        <taxon>Endopterygota</taxon>
        <taxon>Hymenoptera</taxon>
        <taxon>Apocrita</taxon>
        <taxon>Aculeata</taxon>
        <taxon>Formicoidea</taxon>
        <taxon>Formicidae</taxon>
        <taxon>Formicinae</taxon>
        <taxon>Lasius</taxon>
        <taxon>Lasius</taxon>
    </lineage>
</organism>
<accession>A0AAV2NPY0</accession>
<evidence type="ECO:0000256" key="1">
    <source>
        <dbReference type="PROSITE-ProRule" id="PRU00047"/>
    </source>
</evidence>
<feature type="compositionally biased region" description="Basic residues" evidence="2">
    <location>
        <begin position="64"/>
        <end position="73"/>
    </location>
</feature>
<dbReference type="Proteomes" id="UP001497644">
    <property type="component" value="Chromosome 3"/>
</dbReference>
<keyword evidence="1" id="KW-0863">Zinc-finger</keyword>
<dbReference type="PROSITE" id="PS50158">
    <property type="entry name" value="ZF_CCHC"/>
    <property type="match status" value="1"/>
</dbReference>
<dbReference type="AlphaFoldDB" id="A0AAV2NPY0"/>
<evidence type="ECO:0000313" key="4">
    <source>
        <dbReference type="EMBL" id="CAL1681091.1"/>
    </source>
</evidence>
<dbReference type="GO" id="GO:0008270">
    <property type="term" value="F:zinc ion binding"/>
    <property type="evidence" value="ECO:0007669"/>
    <property type="project" value="UniProtKB-KW"/>
</dbReference>
<protein>
    <recommendedName>
        <fullName evidence="3">CCHC-type domain-containing protein</fullName>
    </recommendedName>
</protein>
<keyword evidence="1" id="KW-0862">Zinc</keyword>
<evidence type="ECO:0000259" key="3">
    <source>
        <dbReference type="PROSITE" id="PS50158"/>
    </source>
</evidence>
<dbReference type="InterPro" id="IPR001878">
    <property type="entry name" value="Znf_CCHC"/>
</dbReference>
<evidence type="ECO:0000256" key="2">
    <source>
        <dbReference type="SAM" id="MobiDB-lite"/>
    </source>
</evidence>
<dbReference type="Gene3D" id="4.10.60.10">
    <property type="entry name" value="Zinc finger, CCHC-type"/>
    <property type="match status" value="1"/>
</dbReference>
<dbReference type="GO" id="GO:0003676">
    <property type="term" value="F:nucleic acid binding"/>
    <property type="evidence" value="ECO:0007669"/>
    <property type="project" value="InterPro"/>
</dbReference>
<feature type="domain" description="CCHC-type" evidence="3">
    <location>
        <begin position="284"/>
        <end position="301"/>
    </location>
</feature>
<dbReference type="SUPFAM" id="SSF57756">
    <property type="entry name" value="Retrovirus zinc finger-like domains"/>
    <property type="match status" value="1"/>
</dbReference>
<proteinExistence type="predicted"/>